<organism evidence="2 3">
    <name type="scientific">Apis cerana cerana</name>
    <name type="common">Oriental honeybee</name>
    <dbReference type="NCBI Taxonomy" id="94128"/>
    <lineage>
        <taxon>Eukaryota</taxon>
        <taxon>Metazoa</taxon>
        <taxon>Ecdysozoa</taxon>
        <taxon>Arthropoda</taxon>
        <taxon>Hexapoda</taxon>
        <taxon>Insecta</taxon>
        <taxon>Pterygota</taxon>
        <taxon>Neoptera</taxon>
        <taxon>Endopterygota</taxon>
        <taxon>Hymenoptera</taxon>
        <taxon>Apocrita</taxon>
        <taxon>Aculeata</taxon>
        <taxon>Apoidea</taxon>
        <taxon>Anthophila</taxon>
        <taxon>Apidae</taxon>
        <taxon>Apis</taxon>
    </lineage>
</organism>
<dbReference type="CDD" id="cd19490">
    <property type="entry name" value="XRCC2"/>
    <property type="match status" value="1"/>
</dbReference>
<dbReference type="EMBL" id="KZ288263">
    <property type="protein sequence ID" value="PBC30294.1"/>
    <property type="molecule type" value="Genomic_DNA"/>
</dbReference>
<dbReference type="GO" id="GO:0042148">
    <property type="term" value="P:DNA strand invasion"/>
    <property type="evidence" value="ECO:0007669"/>
    <property type="project" value="TreeGrafter"/>
</dbReference>
<dbReference type="AlphaFoldDB" id="A0A2A3EFM8"/>
<dbReference type="GO" id="GO:0005813">
    <property type="term" value="C:centrosome"/>
    <property type="evidence" value="ECO:0007669"/>
    <property type="project" value="TreeGrafter"/>
</dbReference>
<gene>
    <name evidence="2" type="ORF">APICC_07994</name>
</gene>
<dbReference type="GO" id="GO:0005657">
    <property type="term" value="C:replication fork"/>
    <property type="evidence" value="ECO:0007669"/>
    <property type="project" value="InterPro"/>
</dbReference>
<sequence length="264" mass="30259">MRSQIESGAELLARLNNKPSLCGIEDMLFLEGPRNTDIIEINGEQSSGKSLLLSQILAKCILPNYYQIKGCNASAILINTDHHFQISKLIELMSGIINDAMSFVSKAMEIDFDKTTIIKNSLHNLHIINCYNSEQFSLTLRTLDDIFLDNTKIALLAIDSITAYYWQDCEDNIITIDTYIKNLLKVIKVHTIQFNIATIYTKLSEKISKKRNKLTNNIDYKIYLSRISNSKNFICTLETSQIIKKIHYSILSNGIKWKINRERK</sequence>
<dbReference type="GO" id="GO:0000724">
    <property type="term" value="P:double-strand break repair via homologous recombination"/>
    <property type="evidence" value="ECO:0007669"/>
    <property type="project" value="InterPro"/>
</dbReference>
<name>A0A2A3EFM8_APICC</name>
<evidence type="ECO:0000313" key="3">
    <source>
        <dbReference type="Proteomes" id="UP000242457"/>
    </source>
</evidence>
<accession>A0A2A3EFM8</accession>
<keyword evidence="3" id="KW-1185">Reference proteome</keyword>
<dbReference type="GO" id="GO:0000400">
    <property type="term" value="F:four-way junction DNA binding"/>
    <property type="evidence" value="ECO:0007669"/>
    <property type="project" value="TreeGrafter"/>
</dbReference>
<evidence type="ECO:0000259" key="1">
    <source>
        <dbReference type="Pfam" id="PF08423"/>
    </source>
</evidence>
<dbReference type="Proteomes" id="UP000242457">
    <property type="component" value="Unassembled WGS sequence"/>
</dbReference>
<dbReference type="InterPro" id="IPR030547">
    <property type="entry name" value="XRCC2"/>
</dbReference>
<dbReference type="SUPFAM" id="SSF52540">
    <property type="entry name" value="P-loop containing nucleoside triphosphate hydrolases"/>
    <property type="match status" value="1"/>
</dbReference>
<reference evidence="2 3" key="1">
    <citation type="submission" date="2014-07" db="EMBL/GenBank/DDBJ databases">
        <title>Genomic and transcriptomic analysis on Apis cerana provide comprehensive insights into honey bee biology.</title>
        <authorList>
            <person name="Diao Q."/>
            <person name="Sun L."/>
            <person name="Zheng H."/>
            <person name="Zheng H."/>
            <person name="Xu S."/>
            <person name="Wang S."/>
            <person name="Zeng Z."/>
            <person name="Hu F."/>
            <person name="Su S."/>
            <person name="Wu J."/>
        </authorList>
    </citation>
    <scope>NUCLEOTIDE SEQUENCE [LARGE SCALE GENOMIC DNA]</scope>
    <source>
        <tissue evidence="2">Pupae without intestine</tissue>
    </source>
</reference>
<evidence type="ECO:0000313" key="2">
    <source>
        <dbReference type="EMBL" id="PBC30294.1"/>
    </source>
</evidence>
<dbReference type="OrthoDB" id="420422at2759"/>
<protein>
    <submittedName>
        <fullName evidence="2">DNA repair protein XRCC2</fullName>
    </submittedName>
</protein>
<dbReference type="STRING" id="94128.A0A2A3EFM8"/>
<dbReference type="PANTHER" id="PTHR46644">
    <property type="entry name" value="DNA REPAIR PROTEIN XRCC2"/>
    <property type="match status" value="1"/>
</dbReference>
<dbReference type="PANTHER" id="PTHR46644:SF2">
    <property type="entry name" value="DNA REPAIR PROTEIN XRCC2"/>
    <property type="match status" value="1"/>
</dbReference>
<dbReference type="Pfam" id="PF08423">
    <property type="entry name" value="Rad51"/>
    <property type="match status" value="1"/>
</dbReference>
<feature type="domain" description="Rad51-like C-terminal" evidence="1">
    <location>
        <begin position="28"/>
        <end position="201"/>
    </location>
</feature>
<dbReference type="Gene3D" id="3.40.50.300">
    <property type="entry name" value="P-loop containing nucleotide triphosphate hydrolases"/>
    <property type="match status" value="1"/>
</dbReference>
<dbReference type="InterPro" id="IPR013632">
    <property type="entry name" value="Rad51_C"/>
</dbReference>
<dbReference type="GO" id="GO:0033063">
    <property type="term" value="C:Rad51B-Rad51C-Rad51D-XRCC2 complex"/>
    <property type="evidence" value="ECO:0007669"/>
    <property type="project" value="InterPro"/>
</dbReference>
<dbReference type="InterPro" id="IPR027417">
    <property type="entry name" value="P-loop_NTPase"/>
</dbReference>
<proteinExistence type="predicted"/>